<gene>
    <name evidence="3" type="ORF">VitviT2T_009955</name>
</gene>
<reference evidence="3 4" key="1">
    <citation type="journal article" date="2023" name="Hortic Res">
        <title>The complete reference genome for grapevine (Vitis vinifera L.) genetics and breeding.</title>
        <authorList>
            <person name="Shi X."/>
            <person name="Cao S."/>
            <person name="Wang X."/>
            <person name="Huang S."/>
            <person name="Wang Y."/>
            <person name="Liu Z."/>
            <person name="Liu W."/>
            <person name="Leng X."/>
            <person name="Peng Y."/>
            <person name="Wang N."/>
            <person name="Wang Y."/>
            <person name="Ma Z."/>
            <person name="Xu X."/>
            <person name="Zhang F."/>
            <person name="Xue H."/>
            <person name="Zhong H."/>
            <person name="Wang Y."/>
            <person name="Zhang K."/>
            <person name="Velt A."/>
            <person name="Avia K."/>
            <person name="Holtgrawe D."/>
            <person name="Grimplet J."/>
            <person name="Matus J.T."/>
            <person name="Ware D."/>
            <person name="Wu X."/>
            <person name="Wang H."/>
            <person name="Liu C."/>
            <person name="Fang Y."/>
            <person name="Rustenholz C."/>
            <person name="Cheng Z."/>
            <person name="Xiao H."/>
            <person name="Zhou Y."/>
        </authorList>
    </citation>
    <scope>NUCLEOTIDE SEQUENCE [LARGE SCALE GENOMIC DNA]</scope>
    <source>
        <strain evidence="4">cv. Pinot noir / PN40024</strain>
        <tissue evidence="3">Leaf</tissue>
    </source>
</reference>
<keyword evidence="1" id="KW-0677">Repeat</keyword>
<evidence type="ECO:0000256" key="2">
    <source>
        <dbReference type="PROSITE-ProRule" id="PRU00708"/>
    </source>
</evidence>
<evidence type="ECO:0008006" key="5">
    <source>
        <dbReference type="Google" id="ProtNLM"/>
    </source>
</evidence>
<proteinExistence type="predicted"/>
<keyword evidence="4" id="KW-1185">Reference proteome</keyword>
<dbReference type="NCBIfam" id="TIGR00756">
    <property type="entry name" value="PPR"/>
    <property type="match status" value="2"/>
</dbReference>
<sequence>MWNEGVIPGVVVSNSLIDMYGKCKCIEDALKIFEMMRGNDIFSWNSIVYVHEECGDHDGALRILDRMVGVGIQPDLVITTTVLLTCSHLAVLMHGREIHEYMIVNGLRKDEVLPQTRDQYQADFQNSSCCQFSLNH</sequence>
<protein>
    <recommendedName>
        <fullName evidence="5">Pentatricopeptide repeat-containing protein</fullName>
    </recommendedName>
</protein>
<dbReference type="InterPro" id="IPR002885">
    <property type="entry name" value="PPR_rpt"/>
</dbReference>
<evidence type="ECO:0000313" key="3">
    <source>
        <dbReference type="EMBL" id="WJZ90838.1"/>
    </source>
</evidence>
<dbReference type="InterPro" id="IPR046960">
    <property type="entry name" value="PPR_At4g14850-like_plant"/>
</dbReference>
<evidence type="ECO:0000313" key="4">
    <source>
        <dbReference type="Proteomes" id="UP001227230"/>
    </source>
</evidence>
<organism evidence="3 4">
    <name type="scientific">Vitis vinifera</name>
    <name type="common">Grape</name>
    <dbReference type="NCBI Taxonomy" id="29760"/>
    <lineage>
        <taxon>Eukaryota</taxon>
        <taxon>Viridiplantae</taxon>
        <taxon>Streptophyta</taxon>
        <taxon>Embryophyta</taxon>
        <taxon>Tracheophyta</taxon>
        <taxon>Spermatophyta</taxon>
        <taxon>Magnoliopsida</taxon>
        <taxon>eudicotyledons</taxon>
        <taxon>Gunneridae</taxon>
        <taxon>Pentapetalae</taxon>
        <taxon>rosids</taxon>
        <taxon>Vitales</taxon>
        <taxon>Vitaceae</taxon>
        <taxon>Viteae</taxon>
        <taxon>Vitis</taxon>
    </lineage>
</organism>
<dbReference type="EMBL" id="CP126654">
    <property type="protein sequence ID" value="WJZ90838.1"/>
    <property type="molecule type" value="Genomic_DNA"/>
</dbReference>
<feature type="repeat" description="PPR" evidence="2">
    <location>
        <begin position="40"/>
        <end position="74"/>
    </location>
</feature>
<dbReference type="InterPro" id="IPR011990">
    <property type="entry name" value="TPR-like_helical_dom_sf"/>
</dbReference>
<dbReference type="Pfam" id="PF01535">
    <property type="entry name" value="PPR"/>
    <property type="match status" value="2"/>
</dbReference>
<dbReference type="PANTHER" id="PTHR47926">
    <property type="entry name" value="PENTATRICOPEPTIDE REPEAT-CONTAINING PROTEIN"/>
    <property type="match status" value="1"/>
</dbReference>
<dbReference type="PROSITE" id="PS51375">
    <property type="entry name" value="PPR"/>
    <property type="match status" value="1"/>
</dbReference>
<accession>A0ABY9C6D6</accession>
<dbReference type="Proteomes" id="UP001227230">
    <property type="component" value="Chromosome 7"/>
</dbReference>
<dbReference type="Gene3D" id="1.25.40.10">
    <property type="entry name" value="Tetratricopeptide repeat domain"/>
    <property type="match status" value="1"/>
</dbReference>
<name>A0ABY9C6D6_VITVI</name>
<evidence type="ECO:0000256" key="1">
    <source>
        <dbReference type="ARBA" id="ARBA00022737"/>
    </source>
</evidence>